<dbReference type="AlphaFoldDB" id="A0A1D8NQ64"/>
<dbReference type="KEGG" id="yli:2907882"/>
<evidence type="ECO:0000256" key="2">
    <source>
        <dbReference type="ARBA" id="ARBA00004186"/>
    </source>
</evidence>
<dbReference type="SMR" id="A0A1D8NQ64"/>
<dbReference type="Proteomes" id="UP000182444">
    <property type="component" value="Chromosome 1F"/>
</dbReference>
<evidence type="ECO:0000313" key="19">
    <source>
        <dbReference type="EMBL" id="RDW27619.1"/>
    </source>
</evidence>
<keyword evidence="12" id="KW-0206">Cytoskeleton</keyword>
<evidence type="ECO:0000256" key="17">
    <source>
        <dbReference type="SAM" id="Coils"/>
    </source>
</evidence>
<sequence length="166" mass="19219">MTNTLDDSIGSMQNCVSIVRDTSLKLRSRAQTPEETERIKKVLQLTRKYEEVTQSEVLAAQQRQAAEIAPQVQDLIGGVEKQISSLHSKERKLKSQSELNKSRLEQFPMTRREVVDVPRDADNVVEVTEEELQELEELQREREKLKMEISRLNLEKRKSVYGKLPQ</sequence>
<evidence type="ECO:0000256" key="11">
    <source>
        <dbReference type="ARBA" id="ARBA00022838"/>
    </source>
</evidence>
<dbReference type="InterPro" id="IPR013251">
    <property type="entry name" value="DASH_Spc19"/>
</dbReference>
<reference evidence="18" key="1">
    <citation type="journal article" date="2016" name="PLoS ONE">
        <title>Sequence Assembly of Yarrowia lipolytica Strain W29/CLIB89 Shows Transposable Element Diversity.</title>
        <authorList>
            <person name="Magnan C."/>
            <person name="Yu J."/>
            <person name="Chang I."/>
            <person name="Jahn E."/>
            <person name="Kanomata Y."/>
            <person name="Wu J."/>
            <person name="Zeller M."/>
            <person name="Oakes M."/>
            <person name="Baldi P."/>
            <person name="Sandmeyer S."/>
        </authorList>
    </citation>
    <scope>NUCLEOTIDE SEQUENCE [LARGE SCALE GENOMIC DNA]</scope>
    <source>
        <strain evidence="18">CLIB89</strain>
    </source>
</reference>
<gene>
    <name evidence="19" type="ORF">B0I71DRAFT_128871</name>
    <name evidence="18" type="ORF">YALI1_F34712g</name>
</gene>
<dbReference type="Proteomes" id="UP000256601">
    <property type="component" value="Unassembled WGS sequence"/>
</dbReference>
<keyword evidence="17" id="KW-0175">Coiled coil</keyword>
<evidence type="ECO:0000256" key="6">
    <source>
        <dbReference type="ARBA" id="ARBA00022454"/>
    </source>
</evidence>
<keyword evidence="9" id="KW-0131">Cell cycle</keyword>
<evidence type="ECO:0000256" key="3">
    <source>
        <dbReference type="ARBA" id="ARBA00004629"/>
    </source>
</evidence>
<keyword evidence="9" id="KW-0132">Cell division</keyword>
<keyword evidence="6" id="KW-0158">Chromosome</keyword>
<dbReference type="RefSeq" id="XP_505942.2">
    <property type="nucleotide sequence ID" value="XM_505942.2"/>
</dbReference>
<evidence type="ECO:0000256" key="5">
    <source>
        <dbReference type="ARBA" id="ARBA00016329"/>
    </source>
</evidence>
<keyword evidence="9" id="KW-0498">Mitosis</keyword>
<evidence type="ECO:0000313" key="20">
    <source>
        <dbReference type="Proteomes" id="UP000256601"/>
    </source>
</evidence>
<dbReference type="VEuPathDB" id="FungiDB:YALI0_F27335g"/>
<evidence type="ECO:0000256" key="8">
    <source>
        <dbReference type="ARBA" id="ARBA00022701"/>
    </source>
</evidence>
<keyword evidence="13" id="KW-0539">Nucleus</keyword>
<dbReference type="OrthoDB" id="3361333at2759"/>
<evidence type="ECO:0000256" key="9">
    <source>
        <dbReference type="ARBA" id="ARBA00022776"/>
    </source>
</evidence>
<evidence type="ECO:0000256" key="15">
    <source>
        <dbReference type="ARBA" id="ARBA00032583"/>
    </source>
</evidence>
<dbReference type="GeneID" id="2907882"/>
<feature type="coiled-coil region" evidence="17">
    <location>
        <begin position="121"/>
        <end position="155"/>
    </location>
</feature>
<evidence type="ECO:0000256" key="1">
    <source>
        <dbReference type="ARBA" id="ARBA00004123"/>
    </source>
</evidence>
<keyword evidence="10" id="KW-0159">Chromosome partition</keyword>
<evidence type="ECO:0000256" key="16">
    <source>
        <dbReference type="ARBA" id="ARBA00046633"/>
    </source>
</evidence>
<keyword evidence="8" id="KW-0493">Microtubule</keyword>
<dbReference type="EMBL" id="KZ857329">
    <property type="protein sequence ID" value="RDW27619.1"/>
    <property type="molecule type" value="Genomic_DNA"/>
</dbReference>
<keyword evidence="7" id="KW-0963">Cytoplasm</keyword>
<dbReference type="GO" id="GO:0008608">
    <property type="term" value="P:attachment of spindle microtubules to kinetochore"/>
    <property type="evidence" value="ECO:0007669"/>
    <property type="project" value="InterPro"/>
</dbReference>
<evidence type="ECO:0000256" key="10">
    <source>
        <dbReference type="ARBA" id="ARBA00022829"/>
    </source>
</evidence>
<comment type="subunit">
    <text evidence="16">Component of the DASH complex consisting of ASK1, DAD1, DAD2, DAD3, DAD4, DAM1, DUO1, HSK3, SPC19 and SPC34, with a stoichiometry of one copy of each subunit per complex. Multiple DASH complexes oligomerize to form a ring that encircles spindle microtubules and organizes the rod-like NDC80 complexes of the outer kinetochore. DASH complex oligomerization strengthens microtubule attachments. On cytoplasmic microtubules, DASH complexes appear to form patches instead of rings.</text>
</comment>
<reference evidence="19 20" key="2">
    <citation type="submission" date="2018-07" db="EMBL/GenBank/DDBJ databases">
        <title>Draft Genome Assemblies for Five Robust Yarrowia lipolytica Strains Exhibiting High Lipid Production and Pentose Sugar Utilization and Sugar Alcohol Secretion from Undetoxified Lignocellulosic Biomass Hydrolysates.</title>
        <authorList>
            <consortium name="DOE Joint Genome Institute"/>
            <person name="Walker C."/>
            <person name="Ryu S."/>
            <person name="Na H."/>
            <person name="Zane M."/>
            <person name="LaButti K."/>
            <person name="Lipzen A."/>
            <person name="Haridas S."/>
            <person name="Barry K."/>
            <person name="Grigoriev I.V."/>
            <person name="Quarterman J."/>
            <person name="Slininger P."/>
            <person name="Dien B."/>
            <person name="Trinh C.T."/>
        </authorList>
    </citation>
    <scope>NUCLEOTIDE SEQUENCE [LARGE SCALE GENOMIC DNA]</scope>
    <source>
        <strain evidence="19 20">YB392</strain>
    </source>
</reference>
<dbReference type="PANTHER" id="PTHR28262">
    <property type="entry name" value="DASH COMPLEX SUBUNIT SPC19"/>
    <property type="match status" value="1"/>
</dbReference>
<organism evidence="18">
    <name type="scientific">Yarrowia lipolytica</name>
    <name type="common">Candida lipolytica</name>
    <dbReference type="NCBI Taxonomy" id="4952"/>
    <lineage>
        <taxon>Eukaryota</taxon>
        <taxon>Fungi</taxon>
        <taxon>Dikarya</taxon>
        <taxon>Ascomycota</taxon>
        <taxon>Saccharomycotina</taxon>
        <taxon>Dipodascomycetes</taxon>
        <taxon>Dipodascales</taxon>
        <taxon>Dipodascales incertae sedis</taxon>
        <taxon>Yarrowia</taxon>
    </lineage>
</organism>
<evidence type="ECO:0000256" key="7">
    <source>
        <dbReference type="ARBA" id="ARBA00022490"/>
    </source>
</evidence>
<dbReference type="GO" id="GO:0042729">
    <property type="term" value="C:DASH complex"/>
    <property type="evidence" value="ECO:0007669"/>
    <property type="project" value="InterPro"/>
</dbReference>
<evidence type="ECO:0000256" key="14">
    <source>
        <dbReference type="ARBA" id="ARBA00023328"/>
    </source>
</evidence>
<evidence type="ECO:0000256" key="4">
    <source>
        <dbReference type="ARBA" id="ARBA00008952"/>
    </source>
</evidence>
<dbReference type="EMBL" id="CP017558">
    <property type="protein sequence ID" value="AOW07777.1"/>
    <property type="molecule type" value="Genomic_DNA"/>
</dbReference>
<protein>
    <recommendedName>
        <fullName evidence="5">DASH complex subunit SPC19</fullName>
    </recommendedName>
    <alternativeName>
        <fullName evidence="15">Outer kinetochore protein SPC19</fullName>
    </alternativeName>
</protein>
<evidence type="ECO:0000313" key="18">
    <source>
        <dbReference type="EMBL" id="AOW07777.1"/>
    </source>
</evidence>
<evidence type="ECO:0000256" key="13">
    <source>
        <dbReference type="ARBA" id="ARBA00023242"/>
    </source>
</evidence>
<dbReference type="VEuPathDB" id="FungiDB:YALI1_F34712g"/>
<evidence type="ECO:0000256" key="12">
    <source>
        <dbReference type="ARBA" id="ARBA00023212"/>
    </source>
</evidence>
<dbReference type="GO" id="GO:0005876">
    <property type="term" value="C:spindle microtubule"/>
    <property type="evidence" value="ECO:0007669"/>
    <property type="project" value="InterPro"/>
</dbReference>
<dbReference type="Pfam" id="PF08287">
    <property type="entry name" value="DASH_Spc19"/>
    <property type="match status" value="1"/>
</dbReference>
<keyword evidence="11" id="KW-0995">Kinetochore</keyword>
<name>A0A1D8NQ64_YARLL</name>
<dbReference type="PANTHER" id="PTHR28262:SF1">
    <property type="entry name" value="DASH COMPLEX SUBUNIT SPC19"/>
    <property type="match status" value="1"/>
</dbReference>
<accession>A0A1D8NQ64</accession>
<comment type="subcellular location">
    <subcellularLocation>
        <location evidence="3">Chromosome</location>
        <location evidence="3">Centromere</location>
        <location evidence="3">Kinetochore</location>
    </subcellularLocation>
    <subcellularLocation>
        <location evidence="2">Cytoplasm</location>
        <location evidence="2">Cytoskeleton</location>
        <location evidence="2">Spindle</location>
    </subcellularLocation>
    <subcellularLocation>
        <location evidence="1">Nucleus</location>
    </subcellularLocation>
</comment>
<keyword evidence="14" id="KW-0137">Centromere</keyword>
<proteinExistence type="inferred from homology"/>
<comment type="similarity">
    <text evidence="4">Belongs to the DASH complex SPC19 family.</text>
</comment>